<proteinExistence type="predicted"/>
<dbReference type="EMBL" id="FXTM01000009">
    <property type="protein sequence ID" value="SMO54145.1"/>
    <property type="molecule type" value="Genomic_DNA"/>
</dbReference>
<organism evidence="1 2">
    <name type="scientific">Balnearium lithotrophicum</name>
    <dbReference type="NCBI Taxonomy" id="223788"/>
    <lineage>
        <taxon>Bacteria</taxon>
        <taxon>Pseudomonadati</taxon>
        <taxon>Aquificota</taxon>
        <taxon>Aquificia</taxon>
        <taxon>Desulfurobacteriales</taxon>
        <taxon>Desulfurobacteriaceae</taxon>
        <taxon>Balnearium</taxon>
    </lineage>
</organism>
<protein>
    <recommendedName>
        <fullName evidence="3">Restriction endonuclease</fullName>
    </recommendedName>
</protein>
<reference evidence="1 2" key="1">
    <citation type="submission" date="2017-05" db="EMBL/GenBank/DDBJ databases">
        <authorList>
            <person name="Varghese N."/>
            <person name="Submissions S."/>
        </authorList>
    </citation>
    <scope>NUCLEOTIDE SEQUENCE [LARGE SCALE GENOMIC DNA]</scope>
    <source>
        <strain evidence="1 2">DSM 16304</strain>
    </source>
</reference>
<keyword evidence="2" id="KW-1185">Reference proteome</keyword>
<gene>
    <name evidence="1" type="ORF">SAMN06269117_10967</name>
</gene>
<dbReference type="AlphaFoldDB" id="A0A521C475"/>
<evidence type="ECO:0008006" key="3">
    <source>
        <dbReference type="Google" id="ProtNLM"/>
    </source>
</evidence>
<dbReference type="Proteomes" id="UP000317315">
    <property type="component" value="Unassembled WGS sequence"/>
</dbReference>
<evidence type="ECO:0000313" key="2">
    <source>
        <dbReference type="Proteomes" id="UP000317315"/>
    </source>
</evidence>
<accession>A0A521C475</accession>
<name>A0A521C475_9BACT</name>
<dbReference type="OrthoDB" id="14927at2"/>
<sequence length="126" mass="14396">MEEKLSREELIEVVATLLEEEGFEIYEPKAEGEEYIPDILAVFENEEGERQQIAVQVEACDTLKSEEAEKRAKAIAEHCRRSGEGFILVVPIECEDLGNQKFEEWGLSDVAEFVPVGIEFEEEEEE</sequence>
<evidence type="ECO:0000313" key="1">
    <source>
        <dbReference type="EMBL" id="SMO54145.1"/>
    </source>
</evidence>
<dbReference type="RefSeq" id="WP_142935176.1">
    <property type="nucleotide sequence ID" value="NZ_FXTM01000009.1"/>
</dbReference>